<dbReference type="Proteomes" id="UP000309734">
    <property type="component" value="Unassembled WGS sequence"/>
</dbReference>
<accession>A0A4S9W6M9</accession>
<organism evidence="2 3">
    <name type="scientific">Aureobasidium pullulans</name>
    <name type="common">Black yeast</name>
    <name type="synonym">Pullularia pullulans</name>
    <dbReference type="NCBI Taxonomy" id="5580"/>
    <lineage>
        <taxon>Eukaryota</taxon>
        <taxon>Fungi</taxon>
        <taxon>Dikarya</taxon>
        <taxon>Ascomycota</taxon>
        <taxon>Pezizomycotina</taxon>
        <taxon>Dothideomycetes</taxon>
        <taxon>Dothideomycetidae</taxon>
        <taxon>Dothideales</taxon>
        <taxon>Saccotheciaceae</taxon>
        <taxon>Aureobasidium</taxon>
    </lineage>
</organism>
<protein>
    <submittedName>
        <fullName evidence="2">Uncharacterized protein</fullName>
    </submittedName>
</protein>
<comment type="caution">
    <text evidence="2">The sequence shown here is derived from an EMBL/GenBank/DDBJ whole genome shotgun (WGS) entry which is preliminary data.</text>
</comment>
<gene>
    <name evidence="2" type="ORF">D6C85_09828</name>
</gene>
<sequence>MRHTKAYKDDPSQNTVVALESSDTGCYNVMDPATLAIVMALRIGATAATSIEDLVEATIARPDRTMQWAFRERPVLCCIENAKTGVTVKVTPHDMRRGTAQEAAALNKATGIDLAAQVLGHRPITTMTGLTQKYVGDIRAVNWAHSTALEDNLDWSLQTDGKRQKIAHRQGIFTPSSKVSGTEQAVVKLESNADNSLEAVTSNTNAKLESTDTLSHPDPDVSDFSLDYFAELLGDDLEDESLGIQPNAAPTETGRPRFMRLND</sequence>
<reference evidence="2 3" key="1">
    <citation type="submission" date="2018-10" db="EMBL/GenBank/DDBJ databases">
        <title>Fifty Aureobasidium pullulans genomes reveal a recombining polyextremotolerant generalist.</title>
        <authorList>
            <person name="Gostincar C."/>
            <person name="Turk M."/>
            <person name="Zajc J."/>
            <person name="Gunde-Cimerman N."/>
        </authorList>
    </citation>
    <scope>NUCLEOTIDE SEQUENCE [LARGE SCALE GENOMIC DNA]</scope>
    <source>
        <strain evidence="2 3">EXF-3519</strain>
    </source>
</reference>
<evidence type="ECO:0000313" key="3">
    <source>
        <dbReference type="Proteomes" id="UP000309734"/>
    </source>
</evidence>
<proteinExistence type="predicted"/>
<dbReference type="EMBL" id="QZBS01000601">
    <property type="protein sequence ID" value="THZ60278.1"/>
    <property type="molecule type" value="Genomic_DNA"/>
</dbReference>
<dbReference type="AlphaFoldDB" id="A0A4S9W6M9"/>
<evidence type="ECO:0000313" key="2">
    <source>
        <dbReference type="EMBL" id="THZ60278.1"/>
    </source>
</evidence>
<name>A0A4S9W6M9_AURPU</name>
<feature type="region of interest" description="Disordered" evidence="1">
    <location>
        <begin position="240"/>
        <end position="263"/>
    </location>
</feature>
<evidence type="ECO:0000256" key="1">
    <source>
        <dbReference type="SAM" id="MobiDB-lite"/>
    </source>
</evidence>